<feature type="coiled-coil region" evidence="2">
    <location>
        <begin position="143"/>
        <end position="211"/>
    </location>
</feature>
<gene>
    <name evidence="4" type="ORF">GBAR_LOCUS3817</name>
</gene>
<evidence type="ECO:0000313" key="5">
    <source>
        <dbReference type="Proteomes" id="UP001174909"/>
    </source>
</evidence>
<feature type="coiled-coil region" evidence="2">
    <location>
        <begin position="499"/>
        <end position="561"/>
    </location>
</feature>
<feature type="region of interest" description="Disordered" evidence="3">
    <location>
        <begin position="1"/>
        <end position="32"/>
    </location>
</feature>
<accession>A0AA35W7E9</accession>
<feature type="coiled-coil region" evidence="2">
    <location>
        <begin position="443"/>
        <end position="470"/>
    </location>
</feature>
<keyword evidence="5" id="KW-1185">Reference proteome</keyword>
<dbReference type="AlphaFoldDB" id="A0AA35W7E9"/>
<dbReference type="PANTHER" id="PTHR32083:SF34">
    <property type="entry name" value="COILED-COIL DOMAIN-CONTAINING PROTEIN 146"/>
    <property type="match status" value="1"/>
</dbReference>
<feature type="coiled-coil region" evidence="2">
    <location>
        <begin position="268"/>
        <end position="338"/>
    </location>
</feature>
<reference evidence="4" key="1">
    <citation type="submission" date="2023-03" db="EMBL/GenBank/DDBJ databases">
        <authorList>
            <person name="Steffen K."/>
            <person name="Cardenas P."/>
        </authorList>
    </citation>
    <scope>NUCLEOTIDE SEQUENCE</scope>
</reference>
<feature type="compositionally biased region" description="Basic and acidic residues" evidence="3">
    <location>
        <begin position="14"/>
        <end position="31"/>
    </location>
</feature>
<evidence type="ECO:0000313" key="4">
    <source>
        <dbReference type="EMBL" id="CAI8004028.1"/>
    </source>
</evidence>
<feature type="region of interest" description="Disordered" evidence="3">
    <location>
        <begin position="895"/>
        <end position="951"/>
    </location>
</feature>
<dbReference type="GO" id="GO:0005856">
    <property type="term" value="C:cytoskeleton"/>
    <property type="evidence" value="ECO:0007669"/>
    <property type="project" value="TreeGrafter"/>
</dbReference>
<dbReference type="Proteomes" id="UP001174909">
    <property type="component" value="Unassembled WGS sequence"/>
</dbReference>
<protein>
    <submittedName>
        <fullName evidence="4">Coiled-coil domain-containing protein 146</fullName>
    </submittedName>
</protein>
<organism evidence="4 5">
    <name type="scientific">Geodia barretti</name>
    <name type="common">Barrett's horny sponge</name>
    <dbReference type="NCBI Taxonomy" id="519541"/>
    <lineage>
        <taxon>Eukaryota</taxon>
        <taxon>Metazoa</taxon>
        <taxon>Porifera</taxon>
        <taxon>Demospongiae</taxon>
        <taxon>Heteroscleromorpha</taxon>
        <taxon>Tetractinellida</taxon>
        <taxon>Astrophorina</taxon>
        <taxon>Geodiidae</taxon>
        <taxon>Geodia</taxon>
    </lineage>
</organism>
<dbReference type="PANTHER" id="PTHR32083">
    <property type="entry name" value="CILIA AND FLAGELLA-ASSOCIATED PROTEIN 58-RELATED"/>
    <property type="match status" value="1"/>
</dbReference>
<dbReference type="EMBL" id="CASHTH010000550">
    <property type="protein sequence ID" value="CAI8004028.1"/>
    <property type="molecule type" value="Genomic_DNA"/>
</dbReference>
<proteinExistence type="predicted"/>
<name>A0AA35W7E9_GEOBA</name>
<keyword evidence="1 2" id="KW-0175">Coiled coil</keyword>
<evidence type="ECO:0000256" key="2">
    <source>
        <dbReference type="SAM" id="Coils"/>
    </source>
</evidence>
<evidence type="ECO:0000256" key="3">
    <source>
        <dbReference type="SAM" id="MobiDB-lite"/>
    </source>
</evidence>
<evidence type="ECO:0000256" key="1">
    <source>
        <dbReference type="ARBA" id="ARBA00023054"/>
    </source>
</evidence>
<comment type="caution">
    <text evidence="4">The sequence shown here is derived from an EMBL/GenBank/DDBJ whole genome shotgun (WGS) entry which is preliminary data.</text>
</comment>
<sequence length="951" mass="108075">MSSSQLISEEEEGFGDHSQEEDGESVEKGEAEVAVARPPLCAAPSVELVVSGQAALDSLEQLQSSGLVGREKASNLRRKYLLLKDTLDSSRASETSLLAQAKQLGQVLSQQQRVLEKGRSFPEGDSGEPARLRQILLTYTNQLDQSNQRLSVLQTQLASVEEEHGQVSRELDRLPRQADMEARVANLNRQLEELRDEIRKRSKDMHHYTAEVESRERRLGSILEETDGLHATEESLQNELIQLRSTPGNLPREIDLIIKRYRETRQQVADSETHLSHLTRQLEELQSRGQALEGEVREAGARLAEGREEGSRLHDLLRQAESNLAQAKERQVALLEQQASLELTLRHRGSEYSRLYETLATLTKENDSIAKQVKRAELYAVAVKQAEAQLLLRVDALQVKTSEGEMAAAERQQRQKEARDEVESLRKGLSMMEGVSSGQKAQLEERQKEEEKVRAKLVSLSAKLQQLGKETVALTRQRDQDSRTCHQAKVSEQSARAVLSTKEGQLREQKKTVAQLQQQLADFAAAYKLIKTERNHAHSQIHKLQQLGNEMKEKYRILENEAEVLTMSAQEKDKLLQRCGLIHSAKTMEQDSQRQTASKLALDTAQNRAELEIQRETLGKLAHQVSSLEYQLNQMRKNYEHALQERNDVGLNLIERNEEVCVFHEKLNMQETVLRQASLQLMAREDELRYIQMEVTQLKRQILVCRKSLPEQSNLQLELDTAQKQVSACEKWLQTLESRVENAQDSTRVRLLPGPKASQEELLQQLESLETRLAHQEQAALERELLYEQVCRLADRLKLRTTAQKDSTLQVAQRVSQYQSRIKDTTRKTMALVSELTMQQANALRLRQEVSEREGSVERAYMRLEAGQPPDEATEQQWQQLLREEQLALRKVLGPAEEAQSTAEPRPNAYLPSAGELPLPKPYGSHAPFKPSPAGANMRHIRKPQPKPIDI</sequence>